<name>A0ABR0M8E7_9PEZI</name>
<evidence type="ECO:0000256" key="4">
    <source>
        <dbReference type="PROSITE-ProRule" id="PRU00409"/>
    </source>
</evidence>
<comment type="caution">
    <text evidence="9">The sequence shown here is derived from an EMBL/GenBank/DDBJ whole genome shotgun (WGS) entry which is preliminary data.</text>
</comment>
<feature type="region of interest" description="Disordered" evidence="5">
    <location>
        <begin position="460"/>
        <end position="479"/>
    </location>
</feature>
<feature type="domain" description="ATP-grasp" evidence="7">
    <location>
        <begin position="14"/>
        <end position="209"/>
    </location>
</feature>
<evidence type="ECO:0000256" key="1">
    <source>
        <dbReference type="ARBA" id="ARBA00022598"/>
    </source>
</evidence>
<keyword evidence="3 4" id="KW-0067">ATP-binding</keyword>
<evidence type="ECO:0000259" key="6">
    <source>
        <dbReference type="PROSITE" id="PS50968"/>
    </source>
</evidence>
<gene>
    <name evidence="9" type="ORF">LTR16_001027</name>
</gene>
<dbReference type="Gene3D" id="3.30.470.20">
    <property type="entry name" value="ATP-grasp fold, B domain"/>
    <property type="match status" value="1"/>
</dbReference>
<dbReference type="PROSITE" id="PS50975">
    <property type="entry name" value="ATP_GRASP"/>
    <property type="match status" value="1"/>
</dbReference>
<dbReference type="Pfam" id="PF02786">
    <property type="entry name" value="CPSase_L_D2"/>
    <property type="match status" value="1"/>
</dbReference>
<keyword evidence="2 4" id="KW-0547">Nucleotide-binding</keyword>
<dbReference type="PANTHER" id="PTHR45007:SF1">
    <property type="entry name" value="CARBOXYLASE, PUTATIVE (AFU_ORTHOLOGUE AFUA_5G07570)-RELATED"/>
    <property type="match status" value="1"/>
</dbReference>
<dbReference type="PROSITE" id="PS50979">
    <property type="entry name" value="BC"/>
    <property type="match status" value="1"/>
</dbReference>
<reference evidence="9 10" key="1">
    <citation type="submission" date="2023-08" db="EMBL/GenBank/DDBJ databases">
        <title>Black Yeasts Isolated from many extreme environments.</title>
        <authorList>
            <person name="Coleine C."/>
            <person name="Stajich J.E."/>
            <person name="Selbmann L."/>
        </authorList>
    </citation>
    <scope>NUCLEOTIDE SEQUENCE [LARGE SCALE GENOMIC DNA]</scope>
    <source>
        <strain evidence="9 10">CCFEE 536</strain>
    </source>
</reference>
<dbReference type="SUPFAM" id="SSF56059">
    <property type="entry name" value="Glutathione synthetase ATP-binding domain-like"/>
    <property type="match status" value="1"/>
</dbReference>
<dbReference type="InterPro" id="IPR011764">
    <property type="entry name" value="Biotin_carboxylation_dom"/>
</dbReference>
<dbReference type="SMART" id="SM00878">
    <property type="entry name" value="Biotin_carb_C"/>
    <property type="match status" value="1"/>
</dbReference>
<proteinExistence type="predicted"/>
<feature type="domain" description="Lipoyl-binding" evidence="6">
    <location>
        <begin position="468"/>
        <end position="547"/>
    </location>
</feature>
<dbReference type="Pfam" id="PF02785">
    <property type="entry name" value="Biotin_carb_C"/>
    <property type="match status" value="1"/>
</dbReference>
<keyword evidence="1" id="KW-0436">Ligase</keyword>
<protein>
    <recommendedName>
        <fullName evidence="11">Pyruvate carboxylase</fullName>
    </recommendedName>
</protein>
<dbReference type="InterPro" id="IPR005482">
    <property type="entry name" value="Biotin_COase_C"/>
</dbReference>
<dbReference type="PROSITE" id="PS00867">
    <property type="entry name" value="CPSASE_2"/>
    <property type="match status" value="1"/>
</dbReference>
<dbReference type="InterPro" id="IPR000089">
    <property type="entry name" value="Biotin_lipoyl"/>
</dbReference>
<evidence type="ECO:0000259" key="7">
    <source>
        <dbReference type="PROSITE" id="PS50975"/>
    </source>
</evidence>
<evidence type="ECO:0000256" key="5">
    <source>
        <dbReference type="SAM" id="MobiDB-lite"/>
    </source>
</evidence>
<evidence type="ECO:0008006" key="11">
    <source>
        <dbReference type="Google" id="ProtNLM"/>
    </source>
</evidence>
<evidence type="ECO:0000259" key="8">
    <source>
        <dbReference type="PROSITE" id="PS50979"/>
    </source>
</evidence>
<evidence type="ECO:0000313" key="9">
    <source>
        <dbReference type="EMBL" id="KAK5295350.1"/>
    </source>
</evidence>
<dbReference type="PROSITE" id="PS50968">
    <property type="entry name" value="BIOTINYL_LIPOYL"/>
    <property type="match status" value="1"/>
</dbReference>
<keyword evidence="10" id="KW-1185">Reference proteome</keyword>
<evidence type="ECO:0000313" key="10">
    <source>
        <dbReference type="Proteomes" id="UP001357485"/>
    </source>
</evidence>
<evidence type="ECO:0000256" key="3">
    <source>
        <dbReference type="ARBA" id="ARBA00022840"/>
    </source>
</evidence>
<evidence type="ECO:0000256" key="2">
    <source>
        <dbReference type="ARBA" id="ARBA00022741"/>
    </source>
</evidence>
<dbReference type="Proteomes" id="UP001357485">
    <property type="component" value="Unassembled WGS sequence"/>
</dbReference>
<dbReference type="InterPro" id="IPR011054">
    <property type="entry name" value="Rudment_hybrid_motif"/>
</dbReference>
<dbReference type="InterPro" id="IPR011761">
    <property type="entry name" value="ATP-grasp"/>
</dbReference>
<dbReference type="InterPro" id="IPR005479">
    <property type="entry name" value="CPAse_ATP-bd"/>
</dbReference>
<dbReference type="PANTHER" id="PTHR45007">
    <property type="entry name" value="CARBOXYLASE, PUTATIVE (AFU_ORTHOLOGUE AFUA_5G07570)-RELATED"/>
    <property type="match status" value="1"/>
</dbReference>
<dbReference type="CDD" id="cd06850">
    <property type="entry name" value="biotinyl_domain"/>
    <property type="match status" value="1"/>
</dbReference>
<feature type="domain" description="Biotin carboxylation" evidence="8">
    <location>
        <begin position="1"/>
        <end position="347"/>
    </location>
</feature>
<accession>A0ABR0M8E7</accession>
<sequence length="558" mass="60872">MSVYTTNLLIDISKRSNTSSDVPVLPALETPTNSIADIQRFAEAVGYPIMVKAVDGGGGRGIRLIEDGDALVGAARRAIEESPSRQVFAERAAVHGVRHIEVQIIGDGQGHIRHLWERECSIQRRYQKVVEMAPSSIKDRTLIAQVIRAAVRMAKKINYYSLGTFEFLVHPSTREFYFLEVNPRIQVEHTITESVSSTDLVRIQLLLAQGASLESAGLRSIEQDPESAPPLYSLQLRVTAEDVKRDWSLSIGKVRYFQFPSGNGIRVDTHLVSGHAAVVSTDFDSLLAKVVVTAATWEDVISKARRALEDTRIVGVETNGNILRAIVTHPALTAGDCDTHWLEANQQHLVELGSKVSAAYAKSSLMSTAHMTSSSVTSISGPNTSTLFRPNDAWSVDLTPLDQTKGNTKANEQDAAPYHLQLTRVLRNAFPTTMAAEITFTSPGSRGPVPYRMELSSTSASSAALASQHRRGNPTNPSHVTVPFTGKLVEVLVDEGDFIVAGQTVVVVQQMKMELEVRAAQGGRVNWVIEAEDGEEIREGTLAAIVEEAEVNHIKAKL</sequence>
<dbReference type="Gene3D" id="2.40.50.100">
    <property type="match status" value="1"/>
</dbReference>
<dbReference type="Pfam" id="PF00364">
    <property type="entry name" value="Biotin_lipoyl"/>
    <property type="match status" value="1"/>
</dbReference>
<dbReference type="InterPro" id="IPR011053">
    <property type="entry name" value="Single_hybrid_motif"/>
</dbReference>
<organism evidence="9 10">
    <name type="scientific">Cryomyces antarcticus</name>
    <dbReference type="NCBI Taxonomy" id="329879"/>
    <lineage>
        <taxon>Eukaryota</taxon>
        <taxon>Fungi</taxon>
        <taxon>Dikarya</taxon>
        <taxon>Ascomycota</taxon>
        <taxon>Pezizomycotina</taxon>
        <taxon>Dothideomycetes</taxon>
        <taxon>Dothideomycetes incertae sedis</taxon>
        <taxon>Cryomyces</taxon>
    </lineage>
</organism>
<dbReference type="EMBL" id="JAVRRA010000044">
    <property type="protein sequence ID" value="KAK5295350.1"/>
    <property type="molecule type" value="Genomic_DNA"/>
</dbReference>
<dbReference type="SUPFAM" id="SSF51246">
    <property type="entry name" value="Rudiment single hybrid motif"/>
    <property type="match status" value="1"/>
</dbReference>
<dbReference type="SUPFAM" id="SSF51230">
    <property type="entry name" value="Single hybrid motif"/>
    <property type="match status" value="1"/>
</dbReference>